<dbReference type="PANTHER" id="PTHR37817:SF1">
    <property type="entry name" value="N-ACETYLTRANSFERASE EIS"/>
    <property type="match status" value="1"/>
</dbReference>
<gene>
    <name evidence="2" type="ORF">DET59_102332</name>
</gene>
<dbReference type="SUPFAM" id="SSF55718">
    <property type="entry name" value="SCP-like"/>
    <property type="match status" value="1"/>
</dbReference>
<dbReference type="GO" id="GO:0030649">
    <property type="term" value="P:aminoglycoside antibiotic catabolic process"/>
    <property type="evidence" value="ECO:0007669"/>
    <property type="project" value="TreeGrafter"/>
</dbReference>
<dbReference type="Pfam" id="PF13527">
    <property type="entry name" value="Acetyltransf_9"/>
    <property type="match status" value="1"/>
</dbReference>
<dbReference type="Proteomes" id="UP000252118">
    <property type="component" value="Unassembled WGS sequence"/>
</dbReference>
<comment type="caution">
    <text evidence="2">The sequence shown here is derived from an EMBL/GenBank/DDBJ whole genome shotgun (WGS) entry which is preliminary data.</text>
</comment>
<dbReference type="InterPro" id="IPR025559">
    <property type="entry name" value="Eis_dom"/>
</dbReference>
<reference evidence="2 3" key="1">
    <citation type="submission" date="2018-06" db="EMBL/GenBank/DDBJ databases">
        <title>Freshwater and sediment microbial communities from various areas in North America, analyzing microbe dynamics in response to fracking.</title>
        <authorList>
            <person name="Lamendella R."/>
        </authorList>
    </citation>
    <scope>NUCLEOTIDE SEQUENCE [LARGE SCALE GENOMIC DNA]</scope>
    <source>
        <strain evidence="2 3">97B</strain>
    </source>
</reference>
<organism evidence="2 3">
    <name type="scientific">Rossellomorea aquimaris</name>
    <dbReference type="NCBI Taxonomy" id="189382"/>
    <lineage>
        <taxon>Bacteria</taxon>
        <taxon>Bacillati</taxon>
        <taxon>Bacillota</taxon>
        <taxon>Bacilli</taxon>
        <taxon>Bacillales</taxon>
        <taxon>Bacillaceae</taxon>
        <taxon>Rossellomorea</taxon>
    </lineage>
</organism>
<evidence type="ECO:0000259" key="1">
    <source>
        <dbReference type="PROSITE" id="PS51186"/>
    </source>
</evidence>
<dbReference type="InterPro" id="IPR000182">
    <property type="entry name" value="GNAT_dom"/>
</dbReference>
<dbReference type="InterPro" id="IPR036527">
    <property type="entry name" value="SCP2_sterol-bd_dom_sf"/>
</dbReference>
<dbReference type="Gene3D" id="3.30.1050.10">
    <property type="entry name" value="SCP2 sterol-binding domain"/>
    <property type="match status" value="1"/>
</dbReference>
<dbReference type="InterPro" id="IPR041380">
    <property type="entry name" value="Acetyltransf_17"/>
</dbReference>
<dbReference type="PANTHER" id="PTHR37817">
    <property type="entry name" value="N-ACETYLTRANSFERASE EIS"/>
    <property type="match status" value="1"/>
</dbReference>
<dbReference type="OrthoDB" id="9768284at2"/>
<proteinExistence type="predicted"/>
<name>A0A366EZQ5_9BACI</name>
<dbReference type="InterPro" id="IPR051554">
    <property type="entry name" value="Acetyltransferase_Eis"/>
</dbReference>
<dbReference type="Gene3D" id="3.40.630.30">
    <property type="match status" value="2"/>
</dbReference>
<dbReference type="CDD" id="cd04301">
    <property type="entry name" value="NAT_SF"/>
    <property type="match status" value="1"/>
</dbReference>
<dbReference type="RefSeq" id="WP_113968339.1">
    <property type="nucleotide sequence ID" value="NZ_QNRJ01000002.1"/>
</dbReference>
<evidence type="ECO:0000313" key="2">
    <source>
        <dbReference type="EMBL" id="RBP06945.1"/>
    </source>
</evidence>
<evidence type="ECO:0000313" key="3">
    <source>
        <dbReference type="Proteomes" id="UP000252118"/>
    </source>
</evidence>
<dbReference type="SUPFAM" id="SSF55729">
    <property type="entry name" value="Acyl-CoA N-acyltransferases (Nat)"/>
    <property type="match status" value="1"/>
</dbReference>
<dbReference type="AlphaFoldDB" id="A0A366EZQ5"/>
<dbReference type="EMBL" id="QNRJ01000002">
    <property type="protein sequence ID" value="RBP06945.1"/>
    <property type="molecule type" value="Genomic_DNA"/>
</dbReference>
<dbReference type="Pfam" id="PF13530">
    <property type="entry name" value="SCP2_2"/>
    <property type="match status" value="1"/>
</dbReference>
<sequence length="381" mass="44881">MITKLNHGQFEESLQLSEYAFQYVVPSEDRKRRFQQTKGHTVYGIHEEEKLAAKLHLIPLQIQLGEHVYPMGGIAGVATYPEFRRRGYVRQLMNHSLLKMKEDGKVLSMLHPFSIDFYRKFGWEVFASFHKVQLVKKDLVPLKPYNGRIRRFKKDTYPNELESIYDRYAEQHNGMLVRSKNWWRERSITDLWIAIYYNDAGEATGYLTYEVKKEKMKVEEFVPLTSDARIGLWNFICQHDSMVNEAELILNPCEVLPIMLKDPRIKLEKHPYFMARIVDVENFLKRYVKEIDFPYQLEFSITDSTAAWNNSTFILNENEVMVGEKIEAPISLDIKAFTALIFGVHTPEELLQMGKLQVGEEDFHKLQSLSQGKYPFFYDFF</sequence>
<protein>
    <submittedName>
        <fullName evidence="2">Putative acetyltransferase</fullName>
    </submittedName>
</protein>
<keyword evidence="2" id="KW-0808">Transferase</keyword>
<dbReference type="InterPro" id="IPR016181">
    <property type="entry name" value="Acyl_CoA_acyltransferase"/>
</dbReference>
<feature type="domain" description="N-acetyltransferase" evidence="1">
    <location>
        <begin position="1"/>
        <end position="146"/>
    </location>
</feature>
<dbReference type="PROSITE" id="PS51186">
    <property type="entry name" value="GNAT"/>
    <property type="match status" value="1"/>
</dbReference>
<dbReference type="Pfam" id="PF17668">
    <property type="entry name" value="Acetyltransf_17"/>
    <property type="match status" value="1"/>
</dbReference>
<dbReference type="GO" id="GO:0034069">
    <property type="term" value="F:aminoglycoside N-acetyltransferase activity"/>
    <property type="evidence" value="ECO:0007669"/>
    <property type="project" value="TreeGrafter"/>
</dbReference>
<accession>A0A366EZQ5</accession>